<evidence type="ECO:0000259" key="10">
    <source>
        <dbReference type="Pfam" id="PF02518"/>
    </source>
</evidence>
<organism evidence="12 13">
    <name type="scientific">Saccharopolyspora rosea</name>
    <dbReference type="NCBI Taxonomy" id="524884"/>
    <lineage>
        <taxon>Bacteria</taxon>
        <taxon>Bacillati</taxon>
        <taxon>Actinomycetota</taxon>
        <taxon>Actinomycetes</taxon>
        <taxon>Pseudonocardiales</taxon>
        <taxon>Pseudonocardiaceae</taxon>
        <taxon>Saccharopolyspora</taxon>
    </lineage>
</organism>
<dbReference type="Pfam" id="PF02518">
    <property type="entry name" value="HATPase_c"/>
    <property type="match status" value="1"/>
</dbReference>
<comment type="catalytic activity">
    <reaction evidence="1">
        <text>ATP + protein L-histidine = ADP + protein N-phospho-L-histidine.</text>
        <dbReference type="EC" id="2.7.13.3"/>
    </reaction>
</comment>
<evidence type="ECO:0000256" key="3">
    <source>
        <dbReference type="ARBA" id="ARBA00022553"/>
    </source>
</evidence>
<evidence type="ECO:0000256" key="6">
    <source>
        <dbReference type="ARBA" id="ARBA00022777"/>
    </source>
</evidence>
<evidence type="ECO:0000256" key="2">
    <source>
        <dbReference type="ARBA" id="ARBA00012438"/>
    </source>
</evidence>
<keyword evidence="9" id="KW-1133">Transmembrane helix</keyword>
<dbReference type="PANTHER" id="PTHR24421">
    <property type="entry name" value="NITRATE/NITRITE SENSOR PROTEIN NARX-RELATED"/>
    <property type="match status" value="1"/>
</dbReference>
<keyword evidence="5" id="KW-0547">Nucleotide-binding</keyword>
<dbReference type="CDD" id="cd16917">
    <property type="entry name" value="HATPase_UhpB-NarQ-NarX-like"/>
    <property type="match status" value="1"/>
</dbReference>
<dbReference type="EMBL" id="JBHTIW010000047">
    <property type="protein sequence ID" value="MFD0923921.1"/>
    <property type="molecule type" value="Genomic_DNA"/>
</dbReference>
<dbReference type="RefSeq" id="WP_263252398.1">
    <property type="nucleotide sequence ID" value="NZ_BAABLT010000044.1"/>
</dbReference>
<keyword evidence="4" id="KW-0808">Transferase</keyword>
<dbReference type="Gene3D" id="1.20.5.1930">
    <property type="match status" value="1"/>
</dbReference>
<keyword evidence="6 12" id="KW-0418">Kinase</keyword>
<dbReference type="Proteomes" id="UP001597018">
    <property type="component" value="Unassembled WGS sequence"/>
</dbReference>
<dbReference type="PANTHER" id="PTHR24421:SF10">
    <property type="entry name" value="NITRATE_NITRITE SENSOR PROTEIN NARQ"/>
    <property type="match status" value="1"/>
</dbReference>
<feature type="domain" description="Histidine kinase/HSP90-like ATPase" evidence="10">
    <location>
        <begin position="307"/>
        <end position="393"/>
    </location>
</feature>
<keyword evidence="8" id="KW-0902">Two-component regulatory system</keyword>
<dbReference type="InterPro" id="IPR050482">
    <property type="entry name" value="Sensor_HK_TwoCompSys"/>
</dbReference>
<dbReference type="InterPro" id="IPR036890">
    <property type="entry name" value="HATPase_C_sf"/>
</dbReference>
<feature type="transmembrane region" description="Helical" evidence="9">
    <location>
        <begin position="80"/>
        <end position="111"/>
    </location>
</feature>
<dbReference type="InterPro" id="IPR011712">
    <property type="entry name" value="Sig_transdc_His_kin_sub3_dim/P"/>
</dbReference>
<dbReference type="GO" id="GO:0016301">
    <property type="term" value="F:kinase activity"/>
    <property type="evidence" value="ECO:0007669"/>
    <property type="project" value="UniProtKB-KW"/>
</dbReference>
<dbReference type="Gene3D" id="3.30.565.10">
    <property type="entry name" value="Histidine kinase-like ATPase, C-terminal domain"/>
    <property type="match status" value="1"/>
</dbReference>
<evidence type="ECO:0000313" key="12">
    <source>
        <dbReference type="EMBL" id="MFD0923921.1"/>
    </source>
</evidence>
<feature type="domain" description="Signal transduction histidine kinase subgroup 3 dimerisation and phosphoacceptor" evidence="11">
    <location>
        <begin position="199"/>
        <end position="265"/>
    </location>
</feature>
<reference evidence="13" key="1">
    <citation type="journal article" date="2019" name="Int. J. Syst. Evol. Microbiol.">
        <title>The Global Catalogue of Microorganisms (GCM) 10K type strain sequencing project: providing services to taxonomists for standard genome sequencing and annotation.</title>
        <authorList>
            <consortium name="The Broad Institute Genomics Platform"/>
            <consortium name="The Broad Institute Genome Sequencing Center for Infectious Disease"/>
            <person name="Wu L."/>
            <person name="Ma J."/>
        </authorList>
    </citation>
    <scope>NUCLEOTIDE SEQUENCE [LARGE SCALE GENOMIC DNA]</scope>
    <source>
        <strain evidence="13">CCUG 56401</strain>
    </source>
</reference>
<evidence type="ECO:0000256" key="8">
    <source>
        <dbReference type="ARBA" id="ARBA00023012"/>
    </source>
</evidence>
<evidence type="ECO:0000313" key="13">
    <source>
        <dbReference type="Proteomes" id="UP001597018"/>
    </source>
</evidence>
<feature type="transmembrane region" description="Helical" evidence="9">
    <location>
        <begin position="123"/>
        <end position="142"/>
    </location>
</feature>
<evidence type="ECO:0000256" key="9">
    <source>
        <dbReference type="SAM" id="Phobius"/>
    </source>
</evidence>
<evidence type="ECO:0000256" key="5">
    <source>
        <dbReference type="ARBA" id="ARBA00022741"/>
    </source>
</evidence>
<evidence type="ECO:0000259" key="11">
    <source>
        <dbReference type="Pfam" id="PF07730"/>
    </source>
</evidence>
<gene>
    <name evidence="12" type="ORF">ACFQ16_29595</name>
</gene>
<evidence type="ECO:0000256" key="4">
    <source>
        <dbReference type="ARBA" id="ARBA00022679"/>
    </source>
</evidence>
<dbReference type="Pfam" id="PF07730">
    <property type="entry name" value="HisKA_3"/>
    <property type="match status" value="1"/>
</dbReference>
<sequence length="394" mass="41034">MAADGGVTMAGAGSGSLGRAAEWLEPDSVWRRVVGLFVLGCVDYGIVAAGGARDPVVLALTAAASVAFLFRSVGRGSRPWAAMAALTTTGVAGGMLGVLTLGPAFFFPFVAAHVAGRWLSPRLAAAQVLLTMATIAVPGLLLGRLGPLAVLGLSVALVAAALTGVNQAARVRVQEQAELIVAEHQVILQERARTAALDERARIAREIHDVLAHSLSGLSVQLEAAHLLLTRHDDQDRAAEHVERARGLARTGLEETRRALRALRGGTARPDTAVAELVESYRADTGCAASLRVEGTPRPLSAEAGNTVHRVAQEALTNARRHAPGSGVEVRIAYEEEAVRLTVADHRSDPPAGPPEPGSGYGLVGMRERAELLGGRLSAGPDGDGWRIDLTVPA</sequence>
<feature type="transmembrane region" description="Helical" evidence="9">
    <location>
        <begin position="56"/>
        <end position="74"/>
    </location>
</feature>
<keyword evidence="3" id="KW-0597">Phosphoprotein</keyword>
<name>A0ABW3G4Q2_9PSEU</name>
<dbReference type="InterPro" id="IPR003594">
    <property type="entry name" value="HATPase_dom"/>
</dbReference>
<protein>
    <recommendedName>
        <fullName evidence="2">histidine kinase</fullName>
        <ecNumber evidence="2">2.7.13.3</ecNumber>
    </recommendedName>
</protein>
<evidence type="ECO:0000256" key="1">
    <source>
        <dbReference type="ARBA" id="ARBA00000085"/>
    </source>
</evidence>
<comment type="caution">
    <text evidence="12">The sequence shown here is derived from an EMBL/GenBank/DDBJ whole genome shotgun (WGS) entry which is preliminary data.</text>
</comment>
<evidence type="ECO:0000256" key="7">
    <source>
        <dbReference type="ARBA" id="ARBA00022840"/>
    </source>
</evidence>
<keyword evidence="13" id="KW-1185">Reference proteome</keyword>
<feature type="transmembrane region" description="Helical" evidence="9">
    <location>
        <begin position="29"/>
        <end position="49"/>
    </location>
</feature>
<keyword evidence="9" id="KW-0812">Transmembrane</keyword>
<accession>A0ABW3G4Q2</accession>
<keyword evidence="7" id="KW-0067">ATP-binding</keyword>
<feature type="transmembrane region" description="Helical" evidence="9">
    <location>
        <begin position="148"/>
        <end position="165"/>
    </location>
</feature>
<dbReference type="EC" id="2.7.13.3" evidence="2"/>
<proteinExistence type="predicted"/>
<dbReference type="SUPFAM" id="SSF55874">
    <property type="entry name" value="ATPase domain of HSP90 chaperone/DNA topoisomerase II/histidine kinase"/>
    <property type="match status" value="1"/>
</dbReference>
<keyword evidence="9" id="KW-0472">Membrane</keyword>